<evidence type="ECO:0000313" key="10">
    <source>
        <dbReference type="EMBL" id="SBV90559.1"/>
    </source>
</evidence>
<reference evidence="10" key="1">
    <citation type="submission" date="2016-04" db="EMBL/GenBank/DDBJ databases">
        <authorList>
            <person name="Evans L.H."/>
            <person name="Alamgir A."/>
            <person name="Owens N."/>
            <person name="Weber N.D."/>
            <person name="Virtaneva K."/>
            <person name="Barbian K."/>
            <person name="Babar A."/>
            <person name="Rosenke K."/>
        </authorList>
    </citation>
    <scope>NUCLEOTIDE SEQUENCE</scope>
    <source>
        <strain evidence="10">92-2</strain>
    </source>
</reference>
<keyword evidence="3" id="KW-0813">Transport</keyword>
<feature type="transmembrane region" description="Helical" evidence="9">
    <location>
        <begin position="410"/>
        <end position="426"/>
    </location>
</feature>
<keyword evidence="5 9" id="KW-0812">Transmembrane</keyword>
<keyword evidence="4" id="KW-1003">Cell membrane</keyword>
<evidence type="ECO:0000256" key="5">
    <source>
        <dbReference type="ARBA" id="ARBA00022692"/>
    </source>
</evidence>
<evidence type="ECO:0000256" key="7">
    <source>
        <dbReference type="ARBA" id="ARBA00022989"/>
    </source>
</evidence>
<keyword evidence="7 9" id="KW-1133">Transmembrane helix</keyword>
<evidence type="ECO:0000256" key="9">
    <source>
        <dbReference type="SAM" id="Phobius"/>
    </source>
</evidence>
<feature type="transmembrane region" description="Helical" evidence="9">
    <location>
        <begin position="9"/>
        <end position="28"/>
    </location>
</feature>
<sequence length="433" mass="45469">MNKKLVRDSFVVGAALFAMFFGAGNVVFPPYIGLTAGTQWFTGFLCYYAADVGLALLTIYALLASSCIDRKEGLFHRLGGTPAMLMMLAIILCIGPLLAIPRTGATAFAISFAPLGYSSKGFSLAKVLYSVAFFGISTLLAYRESNMVDAIARYLSPIKIGGFFLIVCAAVVWPLGEINPNVRDARVAWNSILAGYQTLDVMASLVFGYIIVNALKGKGYTSGSQKALSVGLSSLVAGVLLFIIYGGLCYLGATGSGLYPADTEKGALVSGLVGGLFGRASNVLLAVIMTVSCMATAVGLIGTTGTFISQFSKGRFSYRAVAVTTGLFSMVISNVGLDSIISLAAPVLIFLYPGTLAVIVLSLFDKFIKNDNIFRFATVGALLSSGLSVLEDFGLPVGLTAMLPFESVGLGWILPALIFGIAGFFVRQGRGKA</sequence>
<dbReference type="GO" id="GO:0005304">
    <property type="term" value="F:L-valine transmembrane transporter activity"/>
    <property type="evidence" value="ECO:0007669"/>
    <property type="project" value="TreeGrafter"/>
</dbReference>
<comment type="subcellular location">
    <subcellularLocation>
        <location evidence="1">Cell membrane</location>
        <topology evidence="1">Multi-pass membrane protein</topology>
    </subcellularLocation>
</comment>
<dbReference type="GO" id="GO:0015818">
    <property type="term" value="P:isoleucine transport"/>
    <property type="evidence" value="ECO:0007669"/>
    <property type="project" value="TreeGrafter"/>
</dbReference>
<dbReference type="NCBIfam" id="TIGR00796">
    <property type="entry name" value="livcs"/>
    <property type="match status" value="1"/>
</dbReference>
<dbReference type="PANTHER" id="PTHR30588:SF0">
    <property type="entry name" value="BRANCHED-CHAIN AMINO ACID PERMEASE BRNQ"/>
    <property type="match status" value="1"/>
</dbReference>
<feature type="transmembrane region" description="Helical" evidence="9">
    <location>
        <begin position="283"/>
        <end position="308"/>
    </location>
</feature>
<organism evidence="10">
    <name type="scientific">uncultured Desulfovibrio sp</name>
    <dbReference type="NCBI Taxonomy" id="167968"/>
    <lineage>
        <taxon>Bacteria</taxon>
        <taxon>Pseudomonadati</taxon>
        <taxon>Thermodesulfobacteriota</taxon>
        <taxon>Desulfovibrionia</taxon>
        <taxon>Desulfovibrionales</taxon>
        <taxon>Desulfovibrionaceae</taxon>
        <taxon>Desulfovibrio</taxon>
        <taxon>environmental samples</taxon>
    </lineage>
</organism>
<evidence type="ECO:0000256" key="1">
    <source>
        <dbReference type="ARBA" id="ARBA00004651"/>
    </source>
</evidence>
<comment type="similarity">
    <text evidence="2">Belongs to the branched chain amino acid transporter family.</text>
</comment>
<evidence type="ECO:0000256" key="8">
    <source>
        <dbReference type="ARBA" id="ARBA00023136"/>
    </source>
</evidence>
<feature type="transmembrane region" description="Helical" evidence="9">
    <location>
        <begin position="373"/>
        <end position="390"/>
    </location>
</feature>
<feature type="transmembrane region" description="Helical" evidence="9">
    <location>
        <begin position="154"/>
        <end position="173"/>
    </location>
</feature>
<dbReference type="GO" id="GO:0005886">
    <property type="term" value="C:plasma membrane"/>
    <property type="evidence" value="ECO:0007669"/>
    <property type="project" value="UniProtKB-SubCell"/>
</dbReference>
<evidence type="ECO:0000256" key="4">
    <source>
        <dbReference type="ARBA" id="ARBA00022475"/>
    </source>
</evidence>
<accession>A0A212ITU3</accession>
<evidence type="ECO:0000256" key="6">
    <source>
        <dbReference type="ARBA" id="ARBA00022970"/>
    </source>
</evidence>
<dbReference type="RefSeq" id="WP_192111725.1">
    <property type="nucleotide sequence ID" value="NZ_CABUEN010000002.1"/>
</dbReference>
<dbReference type="GO" id="GO:0015190">
    <property type="term" value="F:L-leucine transmembrane transporter activity"/>
    <property type="evidence" value="ECO:0007669"/>
    <property type="project" value="TreeGrafter"/>
</dbReference>
<dbReference type="AlphaFoldDB" id="A0A212ITU3"/>
<dbReference type="GO" id="GO:0015820">
    <property type="term" value="P:L-leucine transport"/>
    <property type="evidence" value="ECO:0007669"/>
    <property type="project" value="TreeGrafter"/>
</dbReference>
<feature type="transmembrane region" description="Helical" evidence="9">
    <location>
        <begin position="121"/>
        <end position="142"/>
    </location>
</feature>
<feature type="transmembrane region" description="Helical" evidence="9">
    <location>
        <begin position="40"/>
        <end position="63"/>
    </location>
</feature>
<keyword evidence="6" id="KW-0029">Amino-acid transport</keyword>
<feature type="transmembrane region" description="Helical" evidence="9">
    <location>
        <begin position="193"/>
        <end position="215"/>
    </location>
</feature>
<proteinExistence type="inferred from homology"/>
<evidence type="ECO:0000256" key="3">
    <source>
        <dbReference type="ARBA" id="ARBA00022448"/>
    </source>
</evidence>
<dbReference type="InterPro" id="IPR004685">
    <property type="entry name" value="Brnchd-chn_aa_trnsp_Livcs"/>
</dbReference>
<keyword evidence="8 9" id="KW-0472">Membrane</keyword>
<name>A0A212ITU3_9BACT</name>
<feature type="transmembrane region" description="Helical" evidence="9">
    <location>
        <begin position="83"/>
        <end position="101"/>
    </location>
</feature>
<evidence type="ECO:0000256" key="2">
    <source>
        <dbReference type="ARBA" id="ARBA00008540"/>
    </source>
</evidence>
<feature type="transmembrane region" description="Helical" evidence="9">
    <location>
        <begin position="227"/>
        <end position="253"/>
    </location>
</feature>
<dbReference type="Pfam" id="PF05525">
    <property type="entry name" value="Branch_AA_trans"/>
    <property type="match status" value="1"/>
</dbReference>
<dbReference type="PANTHER" id="PTHR30588">
    <property type="entry name" value="BRANCHED-CHAIN AMINO ACID TRANSPORT SYSTEM 2 CARRIER PROTEIN"/>
    <property type="match status" value="1"/>
</dbReference>
<dbReference type="GO" id="GO:0015188">
    <property type="term" value="F:L-isoleucine transmembrane transporter activity"/>
    <property type="evidence" value="ECO:0007669"/>
    <property type="project" value="TreeGrafter"/>
</dbReference>
<dbReference type="EMBL" id="FLUP01000001">
    <property type="protein sequence ID" value="SBV90559.1"/>
    <property type="molecule type" value="Genomic_DNA"/>
</dbReference>
<feature type="transmembrane region" description="Helical" evidence="9">
    <location>
        <begin position="320"/>
        <end position="337"/>
    </location>
</feature>
<gene>
    <name evidence="10" type="ORF">KM92DES2_10015</name>
</gene>
<feature type="transmembrane region" description="Helical" evidence="9">
    <location>
        <begin position="343"/>
        <end position="364"/>
    </location>
</feature>
<protein>
    <submittedName>
        <fullName evidence="10">Branched-chain amino acid transport system II carrier protein</fullName>
    </submittedName>
</protein>